<dbReference type="Proteomes" id="UP000284250">
    <property type="component" value="Unassembled WGS sequence"/>
</dbReference>
<dbReference type="AlphaFoldDB" id="A0A418QR74"/>
<comment type="caution">
    <text evidence="1">The sequence shown here is derived from an EMBL/GenBank/DDBJ whole genome shotgun (WGS) entry which is preliminary data.</text>
</comment>
<dbReference type="SUPFAM" id="SSF49785">
    <property type="entry name" value="Galactose-binding domain-like"/>
    <property type="match status" value="1"/>
</dbReference>
<dbReference type="OrthoDB" id="887009at2"/>
<reference evidence="1 2" key="2">
    <citation type="submission" date="2019-01" db="EMBL/GenBank/DDBJ databases">
        <title>Hymenobacter humicola sp. nov., isolated from soils in Antarctica.</title>
        <authorList>
            <person name="Sedlacek I."/>
            <person name="Holochova P."/>
            <person name="Kralova S."/>
            <person name="Pantucek R."/>
            <person name="Stankova E."/>
            <person name="Vrbovska V."/>
            <person name="Kristofova L."/>
            <person name="Svec P."/>
            <person name="Busse H.-J."/>
        </authorList>
    </citation>
    <scope>NUCLEOTIDE SEQUENCE [LARGE SCALE GENOMIC DNA]</scope>
    <source>
        <strain evidence="1 2">CCM 8852</strain>
    </source>
</reference>
<accession>A0A418QR74</accession>
<organism evidence="1 2">
    <name type="scientific">Hymenobacter rubripertinctus</name>
    <dbReference type="NCBI Taxonomy" id="2029981"/>
    <lineage>
        <taxon>Bacteria</taxon>
        <taxon>Pseudomonadati</taxon>
        <taxon>Bacteroidota</taxon>
        <taxon>Cytophagia</taxon>
        <taxon>Cytophagales</taxon>
        <taxon>Hymenobacteraceae</taxon>
        <taxon>Hymenobacter</taxon>
    </lineage>
</organism>
<protein>
    <submittedName>
        <fullName evidence="1">Uncharacterized protein</fullName>
    </submittedName>
</protein>
<gene>
    <name evidence="1" type="ORF">D0T11_16400</name>
</gene>
<sequence length="160" mass="17075">MTLTPATTTARAQMIRSSVYSKKLTFTMNNVPNGDYEVYAYLWEDNRAETVSLSLNGQSVLSNYNTGSAGTWKKVGPYAVTVTNGTISLNGSGGDLNLSGVEVWSKKSGTAFQLNPFRPTTAALAATLAPATSPLTTALRPARSAALVAPDRQRVTERQL</sequence>
<name>A0A418QR74_9BACT</name>
<reference evidence="1 2" key="1">
    <citation type="submission" date="2018-09" db="EMBL/GenBank/DDBJ databases">
        <authorList>
            <person name="Zeman M."/>
            <person name="Pardy F."/>
        </authorList>
    </citation>
    <scope>NUCLEOTIDE SEQUENCE [LARGE SCALE GENOMIC DNA]</scope>
    <source>
        <strain evidence="1 2">CCM 8852</strain>
    </source>
</reference>
<dbReference type="InterPro" id="IPR008979">
    <property type="entry name" value="Galactose-bd-like_sf"/>
</dbReference>
<proteinExistence type="predicted"/>
<dbReference type="Gene3D" id="2.60.120.430">
    <property type="entry name" value="Galactose-binding lectin"/>
    <property type="match status" value="1"/>
</dbReference>
<keyword evidence="2" id="KW-1185">Reference proteome</keyword>
<dbReference type="EMBL" id="QYCN01000029">
    <property type="protein sequence ID" value="RIY07520.1"/>
    <property type="molecule type" value="Genomic_DNA"/>
</dbReference>
<evidence type="ECO:0000313" key="1">
    <source>
        <dbReference type="EMBL" id="RIY07520.1"/>
    </source>
</evidence>
<dbReference type="RefSeq" id="WP_119656887.1">
    <property type="nucleotide sequence ID" value="NZ_QYCN01000029.1"/>
</dbReference>
<evidence type="ECO:0000313" key="2">
    <source>
        <dbReference type="Proteomes" id="UP000284250"/>
    </source>
</evidence>